<organism evidence="13 14">
    <name type="scientific">Propioniciclava soli</name>
    <dbReference type="NCBI Taxonomy" id="2775081"/>
    <lineage>
        <taxon>Bacteria</taxon>
        <taxon>Bacillati</taxon>
        <taxon>Actinomycetota</taxon>
        <taxon>Actinomycetes</taxon>
        <taxon>Propionibacteriales</taxon>
        <taxon>Propionibacteriaceae</taxon>
        <taxon>Propioniciclava</taxon>
    </lineage>
</organism>
<dbReference type="EMBL" id="CP115965">
    <property type="protein sequence ID" value="WZW97893.1"/>
    <property type="molecule type" value="Genomic_DNA"/>
</dbReference>
<dbReference type="PANTHER" id="PTHR43013">
    <property type="entry name" value="GLUTAMYL-TRNA REDUCTASE"/>
    <property type="match status" value="1"/>
</dbReference>
<evidence type="ECO:0000259" key="10">
    <source>
        <dbReference type="Pfam" id="PF00745"/>
    </source>
</evidence>
<dbReference type="SUPFAM" id="SSF51735">
    <property type="entry name" value="NAD(P)-binding Rossmann-fold domains"/>
    <property type="match status" value="1"/>
</dbReference>
<dbReference type="PROSITE" id="PS00747">
    <property type="entry name" value="GLUTR"/>
    <property type="match status" value="1"/>
</dbReference>
<dbReference type="InterPro" id="IPR015895">
    <property type="entry name" value="4pyrrol_synth_GluRdtase_N"/>
</dbReference>
<dbReference type="PIRSF" id="PIRSF000445">
    <property type="entry name" value="4pyrrol_synth_GluRdtase"/>
    <property type="match status" value="1"/>
</dbReference>
<comment type="similarity">
    <text evidence="2 8">Belongs to the glutamyl-tRNA reductase family.</text>
</comment>
<evidence type="ECO:0000256" key="2">
    <source>
        <dbReference type="ARBA" id="ARBA00005916"/>
    </source>
</evidence>
<evidence type="ECO:0000256" key="1">
    <source>
        <dbReference type="ARBA" id="ARBA00005059"/>
    </source>
</evidence>
<dbReference type="HAMAP" id="MF_00087">
    <property type="entry name" value="Glu_tRNA_reductase"/>
    <property type="match status" value="1"/>
</dbReference>
<accession>A0ABZ3C5B7</accession>
<feature type="binding site" evidence="8">
    <location>
        <begin position="182"/>
        <end position="187"/>
    </location>
    <ligand>
        <name>NADP(+)</name>
        <dbReference type="ChEBI" id="CHEBI:58349"/>
    </ligand>
</feature>
<dbReference type="Proteomes" id="UP001434337">
    <property type="component" value="Chromosome"/>
</dbReference>
<keyword evidence="4 8" id="KW-0521">NADP</keyword>
<comment type="pathway">
    <text evidence="1 8">Porphyrin-containing compound metabolism; protoporphyrin-IX biosynthesis; 5-aminolevulinate from L-glutamyl-tRNA(Glu): step 1/2.</text>
</comment>
<sequence length="460" mass="48779">MGIQLVAVHHADHGLGAVEAIAQGVPGLGRRLVEATPGIAGALVLSTCNRVEVYLQSDLPLAAVAEAVRRDLTSGPDAPADVALLELADADAIDHLFHVTAGLDSMVVGDREVAAQVRRALLEARTARTASGLLVSVVEQALRTARLVTQRTRLATRGRSVVSVALDLVPRAWQASRVLIVGTGAYAGAVVADLAERGCRDVAVFSHSGRAEAFARSHPGVRAVADPLSGAMVDADVVVACRGSGVPAVLAEEVREAVAARDHRELVLVDLAVGRDVELACADLPGALLLDLETISRHVPDAAHRDVIRARELVRTGVAEALARLRGREMDPAVIALRDTVHDMVADEIDRLPLERGLTREEAAHALRRLAARLVHVPSVRARKAAVEGRSEEYLWALSELWGLEAPTRPVLGNLELDGPAQESARMVAPDTLDEDSCPVTGLRVDDLGGVEEAPRREAM</sequence>
<evidence type="ECO:0000256" key="3">
    <source>
        <dbReference type="ARBA" id="ARBA00012970"/>
    </source>
</evidence>
<comment type="subunit">
    <text evidence="8">Homodimer.</text>
</comment>
<comment type="catalytic activity">
    <reaction evidence="7 8">
        <text>(S)-4-amino-5-oxopentanoate + tRNA(Glu) + NADP(+) = L-glutamyl-tRNA(Glu) + NADPH + H(+)</text>
        <dbReference type="Rhea" id="RHEA:12344"/>
        <dbReference type="Rhea" id="RHEA-COMP:9663"/>
        <dbReference type="Rhea" id="RHEA-COMP:9680"/>
        <dbReference type="ChEBI" id="CHEBI:15378"/>
        <dbReference type="ChEBI" id="CHEBI:57501"/>
        <dbReference type="ChEBI" id="CHEBI:57783"/>
        <dbReference type="ChEBI" id="CHEBI:58349"/>
        <dbReference type="ChEBI" id="CHEBI:78442"/>
        <dbReference type="ChEBI" id="CHEBI:78520"/>
        <dbReference type="EC" id="1.2.1.70"/>
    </reaction>
</comment>
<dbReference type="Gene3D" id="3.40.50.720">
    <property type="entry name" value="NAD(P)-binding Rossmann-like Domain"/>
    <property type="match status" value="1"/>
</dbReference>
<dbReference type="InterPro" id="IPR006151">
    <property type="entry name" value="Shikm_DH/Glu-tRNA_Rdtase"/>
</dbReference>
<dbReference type="SUPFAM" id="SSF69075">
    <property type="entry name" value="Glutamyl tRNA-reductase dimerization domain"/>
    <property type="match status" value="1"/>
</dbReference>
<evidence type="ECO:0000256" key="5">
    <source>
        <dbReference type="ARBA" id="ARBA00023002"/>
    </source>
</evidence>
<keyword evidence="6 8" id="KW-0627">Porphyrin biosynthesis</keyword>
<comment type="function">
    <text evidence="8">Catalyzes the NADPH-dependent reduction of glutamyl-tRNA(Glu) to glutamate 1-semialdehyde (GSA).</text>
</comment>
<dbReference type="Pfam" id="PF00745">
    <property type="entry name" value="GlutR_dimer"/>
    <property type="match status" value="1"/>
</dbReference>
<comment type="miscellaneous">
    <text evidence="8">During catalysis, the active site Cys acts as a nucleophile attacking the alpha-carbonyl group of tRNA-bound glutamate with the formation of a thioester intermediate between enzyme and glutamate, and the concomitant release of tRNA(Glu). The thioester intermediate is finally reduced by direct hydride transfer from NADPH, to form the product GSA.</text>
</comment>
<feature type="binding site" evidence="8">
    <location>
        <begin position="110"/>
        <end position="112"/>
    </location>
    <ligand>
        <name>substrate</name>
    </ligand>
</feature>
<dbReference type="Pfam" id="PF05201">
    <property type="entry name" value="GlutR_N"/>
    <property type="match status" value="1"/>
</dbReference>
<keyword evidence="5 8" id="KW-0560">Oxidoreductase</keyword>
<feature type="domain" description="Quinate/shikimate 5-dehydrogenase/glutamyl-tRNA reductase" evidence="11">
    <location>
        <begin position="172"/>
        <end position="294"/>
    </location>
</feature>
<dbReference type="Pfam" id="PF01488">
    <property type="entry name" value="Shikimate_DH"/>
    <property type="match status" value="1"/>
</dbReference>
<evidence type="ECO:0000313" key="14">
    <source>
        <dbReference type="Proteomes" id="UP001434337"/>
    </source>
</evidence>
<feature type="region of interest" description="Disordered" evidence="9">
    <location>
        <begin position="432"/>
        <end position="460"/>
    </location>
</feature>
<feature type="binding site" evidence="8">
    <location>
        <begin position="47"/>
        <end position="50"/>
    </location>
    <ligand>
        <name>substrate</name>
    </ligand>
</feature>
<feature type="active site" description="Nucleophile" evidence="8">
    <location>
        <position position="48"/>
    </location>
</feature>
<dbReference type="GO" id="GO:0008883">
    <property type="term" value="F:glutamyl-tRNA reductase activity"/>
    <property type="evidence" value="ECO:0007669"/>
    <property type="project" value="UniProtKB-EC"/>
</dbReference>
<reference evidence="13 14" key="1">
    <citation type="journal article" date="2023" name="Environ Microbiome">
        <title>A coral-associated actinobacterium mitigates coral bleaching under heat stress.</title>
        <authorList>
            <person name="Li J."/>
            <person name="Zou Y."/>
            <person name="Li Q."/>
            <person name="Zhang J."/>
            <person name="Bourne D.G."/>
            <person name="Lyu Y."/>
            <person name="Liu C."/>
            <person name="Zhang S."/>
        </authorList>
    </citation>
    <scope>NUCLEOTIDE SEQUENCE [LARGE SCALE GENOMIC DNA]</scope>
    <source>
        <strain evidence="13 14">SCSIO 13291</strain>
    </source>
</reference>
<evidence type="ECO:0000256" key="8">
    <source>
        <dbReference type="HAMAP-Rule" id="MF_00087"/>
    </source>
</evidence>
<dbReference type="InterPro" id="IPR015896">
    <property type="entry name" value="4pyrrol_synth_GluRdtase_dimer"/>
</dbReference>
<feature type="domain" description="Tetrapyrrole biosynthesis glutamyl-tRNA reductase dimerisation" evidence="10">
    <location>
        <begin position="309"/>
        <end position="404"/>
    </location>
</feature>
<proteinExistence type="inferred from homology"/>
<comment type="domain">
    <text evidence="8">Possesses an unusual extended V-shaped dimeric structure with each monomer consisting of three distinct domains arranged along a curved 'spinal' alpha-helix. The N-terminal catalytic domain specifically recognizes the glutamate moiety of the substrate. The second domain is the NADPH-binding domain, and the third C-terminal domain is responsible for dimerization.</text>
</comment>
<dbReference type="InterPro" id="IPR000343">
    <property type="entry name" value="4pyrrol_synth_GluRdtase"/>
</dbReference>
<evidence type="ECO:0000256" key="4">
    <source>
        <dbReference type="ARBA" id="ARBA00022857"/>
    </source>
</evidence>
<dbReference type="Gene3D" id="3.30.460.30">
    <property type="entry name" value="Glutamyl-tRNA reductase, N-terminal domain"/>
    <property type="match status" value="1"/>
</dbReference>
<dbReference type="RefSeq" id="WP_342372131.1">
    <property type="nucleotide sequence ID" value="NZ_CP115965.1"/>
</dbReference>
<feature type="site" description="Important for activity" evidence="8">
    <location>
        <position position="95"/>
    </location>
</feature>
<dbReference type="InterPro" id="IPR036291">
    <property type="entry name" value="NAD(P)-bd_dom_sf"/>
</dbReference>
<evidence type="ECO:0000256" key="9">
    <source>
        <dbReference type="SAM" id="MobiDB-lite"/>
    </source>
</evidence>
<dbReference type="SUPFAM" id="SSF69742">
    <property type="entry name" value="Glutamyl tRNA-reductase catalytic, N-terminal domain"/>
    <property type="match status" value="1"/>
</dbReference>
<keyword evidence="14" id="KW-1185">Reference proteome</keyword>
<evidence type="ECO:0000259" key="12">
    <source>
        <dbReference type="Pfam" id="PF05201"/>
    </source>
</evidence>
<protein>
    <recommendedName>
        <fullName evidence="3 8">Glutamyl-tRNA reductase</fullName>
        <shortName evidence="8">GluTR</shortName>
        <ecNumber evidence="3 8">1.2.1.70</ecNumber>
    </recommendedName>
</protein>
<dbReference type="NCBIfam" id="NF000750">
    <property type="entry name" value="PRK00045.3-4"/>
    <property type="match status" value="1"/>
</dbReference>
<dbReference type="InterPro" id="IPR036343">
    <property type="entry name" value="GluRdtase_N_sf"/>
</dbReference>
<dbReference type="PANTHER" id="PTHR43013:SF1">
    <property type="entry name" value="GLUTAMYL-TRNA REDUCTASE"/>
    <property type="match status" value="1"/>
</dbReference>
<evidence type="ECO:0000259" key="11">
    <source>
        <dbReference type="Pfam" id="PF01488"/>
    </source>
</evidence>
<dbReference type="InterPro" id="IPR036453">
    <property type="entry name" value="GluRdtase_dimer_dom_sf"/>
</dbReference>
<gene>
    <name evidence="8" type="primary">hemA</name>
    <name evidence="13" type="ORF">PCC79_13465</name>
</gene>
<dbReference type="InterPro" id="IPR018214">
    <property type="entry name" value="GluRdtase_CS"/>
</dbReference>
<evidence type="ECO:0000313" key="13">
    <source>
        <dbReference type="EMBL" id="WZW97893.1"/>
    </source>
</evidence>
<dbReference type="EC" id="1.2.1.70" evidence="3 8"/>
<feature type="binding site" evidence="8">
    <location>
        <position position="105"/>
    </location>
    <ligand>
        <name>substrate</name>
    </ligand>
</feature>
<name>A0ABZ3C5B7_9ACTN</name>
<evidence type="ECO:0000256" key="6">
    <source>
        <dbReference type="ARBA" id="ARBA00023244"/>
    </source>
</evidence>
<feature type="binding site" evidence="8">
    <location>
        <position position="116"/>
    </location>
    <ligand>
        <name>substrate</name>
    </ligand>
</feature>
<evidence type="ECO:0000256" key="7">
    <source>
        <dbReference type="ARBA" id="ARBA00047464"/>
    </source>
</evidence>
<feature type="domain" description="Glutamyl-tRNA reductase N-terminal" evidence="12">
    <location>
        <begin position="18"/>
        <end position="152"/>
    </location>
</feature>